<keyword evidence="3" id="KW-1185">Reference proteome</keyword>
<reference evidence="2" key="1">
    <citation type="journal article" date="2014" name="Nat. Commun.">
        <title>Multiple recent horizontal transfers of a large genomic region in cheese making fungi.</title>
        <authorList>
            <person name="Cheeseman K."/>
            <person name="Ropars J."/>
            <person name="Renault P."/>
            <person name="Dupont J."/>
            <person name="Gouzy J."/>
            <person name="Branca A."/>
            <person name="Abraham A.L."/>
            <person name="Ceppi M."/>
            <person name="Conseiller E."/>
            <person name="Debuchy R."/>
            <person name="Malagnac F."/>
            <person name="Goarin A."/>
            <person name="Silar P."/>
            <person name="Lacoste S."/>
            <person name="Sallet E."/>
            <person name="Bensimon A."/>
            <person name="Giraud T."/>
            <person name="Brygoo Y."/>
        </authorList>
    </citation>
    <scope>NUCLEOTIDE SEQUENCE [LARGE SCALE GENOMIC DNA]</scope>
    <source>
        <strain evidence="2">FM164</strain>
    </source>
</reference>
<gene>
    <name evidence="2" type="ORF">PROQFM164_S11g000069</name>
</gene>
<dbReference type="Gene3D" id="3.40.630.30">
    <property type="match status" value="1"/>
</dbReference>
<feature type="region of interest" description="Disordered" evidence="1">
    <location>
        <begin position="34"/>
        <end position="59"/>
    </location>
</feature>
<evidence type="ECO:0000313" key="3">
    <source>
        <dbReference type="Proteomes" id="UP000030686"/>
    </source>
</evidence>
<keyword evidence="2" id="KW-0012">Acyltransferase</keyword>
<dbReference type="GO" id="GO:0016746">
    <property type="term" value="F:acyltransferase activity"/>
    <property type="evidence" value="ECO:0007669"/>
    <property type="project" value="UniProtKB-KW"/>
</dbReference>
<feature type="compositionally biased region" description="Basic and acidic residues" evidence="1">
    <location>
        <begin position="34"/>
        <end position="47"/>
    </location>
</feature>
<protein>
    <submittedName>
        <fullName evidence="2">Acyl-CoA N-acyltransferase</fullName>
    </submittedName>
</protein>
<proteinExistence type="predicted"/>
<dbReference type="OrthoDB" id="2129362at2759"/>
<accession>W6QQY0</accession>
<sequence length="606" mass="69297">MSDVLESRLTQHLPETLIHIDMAEEVEISMPFRDRNAASRKSPEKPNKPKSTVLSNSSSSAMLEAFESMDETGRNKLIQSLDNLSWAQTWDLSKQFDKRRRKKMPVQQPLFGMDNDSHSCPEMLPAARDGPGADMSSSVYKLLAKPRNAEGIQEPEPWAADPPEFIPNDELGGIEKKAKSSNNVDIRTQRNVRQKIQAKAYGKSRRIFPIVQDGILTLTSECNEAVYEPDRTLPDDCTWDTQEADNQWRELRHRISSFDLPNASVREQFRSWWDQLPAGSRVDIFHVAFFDGTAIPDGQHSMILSDIKHIPTPRNMKDEQTRLHWHETSEGYVYNLGKVNQRRIKKEQEQQEHLRRTAAHRAWLALPPDSKVVPPGIYLRPAEQYDTSSILEIMKWYAQNSALGSKLQSMEANEFEELLQFCRDNNLPFVVAARRPPVRLCRNQIDPVVGYAYVEFHRHGNSAEKHMGELHVFVQKGNKNQHIGRALVDMVLSCFDGTYKQSTDYEFDQTGTVQYGAGYGHPFTSMVCAIATSAEAEENAWIKKWLERDFGFKDKGVLENARVERGNGFDLTYMARRLKATYVTNNRPQTQAQPQDSATHVILNYL</sequence>
<dbReference type="AlphaFoldDB" id="W6QQY0"/>
<keyword evidence="2" id="KW-0808">Transferase</keyword>
<dbReference type="EMBL" id="HG792025">
    <property type="protein sequence ID" value="CDM38366.1"/>
    <property type="molecule type" value="Genomic_DNA"/>
</dbReference>
<evidence type="ECO:0000313" key="2">
    <source>
        <dbReference type="EMBL" id="CDM38366.1"/>
    </source>
</evidence>
<evidence type="ECO:0000256" key="1">
    <source>
        <dbReference type="SAM" id="MobiDB-lite"/>
    </source>
</evidence>
<dbReference type="SUPFAM" id="SSF55729">
    <property type="entry name" value="Acyl-CoA N-acyltransferases (Nat)"/>
    <property type="match status" value="1"/>
</dbReference>
<dbReference type="OMA" id="YEFDQTG"/>
<name>W6QQY0_PENRF</name>
<feature type="compositionally biased region" description="Polar residues" evidence="1">
    <location>
        <begin position="49"/>
        <end position="59"/>
    </location>
</feature>
<dbReference type="InterPro" id="IPR016181">
    <property type="entry name" value="Acyl_CoA_acyltransferase"/>
</dbReference>
<dbReference type="Proteomes" id="UP000030686">
    <property type="component" value="Unassembled WGS sequence"/>
</dbReference>
<organism evidence="2 3">
    <name type="scientific">Penicillium roqueforti (strain FM164)</name>
    <dbReference type="NCBI Taxonomy" id="1365484"/>
    <lineage>
        <taxon>Eukaryota</taxon>
        <taxon>Fungi</taxon>
        <taxon>Dikarya</taxon>
        <taxon>Ascomycota</taxon>
        <taxon>Pezizomycotina</taxon>
        <taxon>Eurotiomycetes</taxon>
        <taxon>Eurotiomycetidae</taxon>
        <taxon>Eurotiales</taxon>
        <taxon>Aspergillaceae</taxon>
        <taxon>Penicillium</taxon>
    </lineage>
</organism>